<feature type="chain" id="PRO_5022130468" evidence="1">
    <location>
        <begin position="25"/>
        <end position="189"/>
    </location>
</feature>
<gene>
    <name evidence="2" type="ORF">Pan161_36890</name>
</gene>
<dbReference type="RefSeq" id="WP_145229367.1">
    <property type="nucleotide sequence ID" value="NZ_CP036343.1"/>
</dbReference>
<keyword evidence="1" id="KW-0732">Signal</keyword>
<dbReference type="KEGG" id="gax:Pan161_36890"/>
<dbReference type="OrthoDB" id="291467at2"/>
<feature type="signal peptide" evidence="1">
    <location>
        <begin position="1"/>
        <end position="24"/>
    </location>
</feature>
<sequence precursor="true">MKRFLTTLAICAAAVVMLSDDSQAAETQTAFFQPRPGGVVDVITSPFRALTRPVSYRTAQQTYRPYYGQTSYGQASYGRTNCVNGVCSPTSNFTSNYASPCASGNCGTGYGSASCPGGNCGTPYGTANCPGGNCNLTQYRYPTQNYTGYRGTGFNGVQQYPAYRPVTQPVYRTSVPASTNSIRNDPFFP</sequence>
<keyword evidence="3" id="KW-1185">Reference proteome</keyword>
<dbReference type="EMBL" id="CP036343">
    <property type="protein sequence ID" value="QDT92025.1"/>
    <property type="molecule type" value="Genomic_DNA"/>
</dbReference>
<organism evidence="2 3">
    <name type="scientific">Gimesia algae</name>
    <dbReference type="NCBI Taxonomy" id="2527971"/>
    <lineage>
        <taxon>Bacteria</taxon>
        <taxon>Pseudomonadati</taxon>
        <taxon>Planctomycetota</taxon>
        <taxon>Planctomycetia</taxon>
        <taxon>Planctomycetales</taxon>
        <taxon>Planctomycetaceae</taxon>
        <taxon>Gimesia</taxon>
    </lineage>
</organism>
<evidence type="ECO:0000313" key="3">
    <source>
        <dbReference type="Proteomes" id="UP000316855"/>
    </source>
</evidence>
<evidence type="ECO:0000256" key="1">
    <source>
        <dbReference type="SAM" id="SignalP"/>
    </source>
</evidence>
<dbReference type="Proteomes" id="UP000316855">
    <property type="component" value="Chromosome"/>
</dbReference>
<name>A0A517VGB7_9PLAN</name>
<accession>A0A517VGB7</accession>
<evidence type="ECO:0000313" key="2">
    <source>
        <dbReference type="EMBL" id="QDT92025.1"/>
    </source>
</evidence>
<reference evidence="2 3" key="1">
    <citation type="submission" date="2019-02" db="EMBL/GenBank/DDBJ databases">
        <title>Deep-cultivation of Planctomycetes and their phenomic and genomic characterization uncovers novel biology.</title>
        <authorList>
            <person name="Wiegand S."/>
            <person name="Jogler M."/>
            <person name="Boedeker C."/>
            <person name="Pinto D."/>
            <person name="Vollmers J."/>
            <person name="Rivas-Marin E."/>
            <person name="Kohn T."/>
            <person name="Peeters S.H."/>
            <person name="Heuer A."/>
            <person name="Rast P."/>
            <person name="Oberbeckmann S."/>
            <person name="Bunk B."/>
            <person name="Jeske O."/>
            <person name="Meyerdierks A."/>
            <person name="Storesund J.E."/>
            <person name="Kallscheuer N."/>
            <person name="Luecker S."/>
            <person name="Lage O.M."/>
            <person name="Pohl T."/>
            <person name="Merkel B.J."/>
            <person name="Hornburger P."/>
            <person name="Mueller R.-W."/>
            <person name="Bruemmer F."/>
            <person name="Labrenz M."/>
            <person name="Spormann A.M."/>
            <person name="Op den Camp H."/>
            <person name="Overmann J."/>
            <person name="Amann R."/>
            <person name="Jetten M.S.M."/>
            <person name="Mascher T."/>
            <person name="Medema M.H."/>
            <person name="Devos D.P."/>
            <person name="Kaster A.-K."/>
            <person name="Ovreas L."/>
            <person name="Rohde M."/>
            <person name="Galperin M.Y."/>
            <person name="Jogler C."/>
        </authorList>
    </citation>
    <scope>NUCLEOTIDE SEQUENCE [LARGE SCALE GENOMIC DNA]</scope>
    <source>
        <strain evidence="2 3">Pan161</strain>
    </source>
</reference>
<dbReference type="AlphaFoldDB" id="A0A517VGB7"/>
<protein>
    <submittedName>
        <fullName evidence="2">Uncharacterized protein</fullName>
    </submittedName>
</protein>
<proteinExistence type="predicted"/>